<gene>
    <name evidence="4" type="primary">CFAP58</name>
</gene>
<feature type="domain" description="Cilia- and flagella-associated protein 58 central coiled coil" evidence="3">
    <location>
        <begin position="373"/>
        <end position="494"/>
    </location>
</feature>
<name>A0A667ZG00_9TELE</name>
<sequence length="810" mass="95118">IKQKEEEDIFRSLENDFQLVLCELIGDKSLDKFRVEYEKVAQALRKSHDSEKRLMAKCRELTVEIKSSSTKAAAALRQSQEDQAALTSLKKEVEKAWKMFDTAQDEVKKHKEVILSLQQELKNSKMNEQHSGKSEGPEDSLTEILKMLEEGTEERDQLRTKLETLEEKLSKAKVAKQEVESQREADQQNIFQLQQEYQVQHNKWYQEMRLREKLEKEVKQLHVDIEASAAEAEAQILQVQRAREEEQKAEQKLKELKVNKREGQQDTDTHKRNTVHYHPLLLPKNPTIKLVFHLFHYCAASLTRQMKEDEMNQMRLEIAKLAKTNAATQKKLQQVVDDQADVDELKETLKTLKKVTVSSCVLVCLCVCATSPLHQNIITAAHETEKQQSLVKIQEQDKKHLEQEIHSYRQEAQKQRKIIQQLERDRDRYVNENNSLAQKVQKIVSDIELKERDIFDYKKKITEAEHNLQQHESQFERVVKEKNSFSKNLLEAQVGADYRSVRSSVAHLEYAVSVIHSQPNVCLNPGELQSVRQKIVEFKQEINGHKAEEQKLHKISVDADAENMKLQKQLDQIIRERDIIGQQLLRRNDERTLLCEKIKILQAVLTKGNLQYSQRLGDIHLLKLEIKGLQREISIMNKDLPDAKALRQELFRTQRELLCERKKCSVFRELQKHPPHMHRWRYLEASDPSKYELIQKMTKLQKRLIAKTQEVVDNRLLIQEKERLYMELKKNLARRPGLEVAEQLQQSQWTVRDMDKKLKVLNDFHLIHSSFFLCHDCPRCTHHHVEIRQQAWPDVIINQCSSNTFIMSSF</sequence>
<dbReference type="GO" id="GO:0005856">
    <property type="term" value="C:cytoskeleton"/>
    <property type="evidence" value="ECO:0007669"/>
    <property type="project" value="TreeGrafter"/>
</dbReference>
<dbReference type="GeneTree" id="ENSGT00530000063534"/>
<feature type="coiled-coil region" evidence="2">
    <location>
        <begin position="100"/>
        <end position="266"/>
    </location>
</feature>
<dbReference type="Ensembl" id="ENSMMDT00005035540.1">
    <property type="protein sequence ID" value="ENSMMDP00005034774.1"/>
    <property type="gene ID" value="ENSMMDG00005016342.1"/>
</dbReference>
<dbReference type="InterPro" id="IPR049270">
    <property type="entry name" value="CFAP58_CC"/>
</dbReference>
<feature type="coiled-coil region" evidence="2">
    <location>
        <begin position="528"/>
        <end position="576"/>
    </location>
</feature>
<feature type="domain" description="Cilia- and flagella-associated protein 58 central coiled coil" evidence="3">
    <location>
        <begin position="526"/>
        <end position="636"/>
    </location>
</feature>
<accession>A0A667ZG00</accession>
<keyword evidence="5" id="KW-1185">Reference proteome</keyword>
<dbReference type="Pfam" id="PF21771">
    <property type="entry name" value="CFAP58_CC"/>
    <property type="match status" value="2"/>
</dbReference>
<dbReference type="FunCoup" id="A0A667ZG00">
    <property type="interactions" value="178"/>
</dbReference>
<evidence type="ECO:0000313" key="5">
    <source>
        <dbReference type="Proteomes" id="UP000472263"/>
    </source>
</evidence>
<dbReference type="AlphaFoldDB" id="A0A667ZG00"/>
<dbReference type="InParanoid" id="A0A667ZG00"/>
<reference evidence="4" key="1">
    <citation type="submission" date="2019-06" db="EMBL/GenBank/DDBJ databases">
        <authorList>
            <consortium name="Wellcome Sanger Institute Data Sharing"/>
        </authorList>
    </citation>
    <scope>NUCLEOTIDE SEQUENCE [LARGE SCALE GENOMIC DNA]</scope>
</reference>
<reference evidence="4" key="3">
    <citation type="submission" date="2025-09" db="UniProtKB">
        <authorList>
            <consortium name="Ensembl"/>
        </authorList>
    </citation>
    <scope>IDENTIFICATION</scope>
</reference>
<dbReference type="PANTHER" id="PTHR32083">
    <property type="entry name" value="CILIA AND FLAGELLA-ASSOCIATED PROTEIN 58-RELATED"/>
    <property type="match status" value="1"/>
</dbReference>
<organism evidence="4 5">
    <name type="scientific">Myripristis murdjan</name>
    <name type="common">pinecone soldierfish</name>
    <dbReference type="NCBI Taxonomy" id="586833"/>
    <lineage>
        <taxon>Eukaryota</taxon>
        <taxon>Metazoa</taxon>
        <taxon>Chordata</taxon>
        <taxon>Craniata</taxon>
        <taxon>Vertebrata</taxon>
        <taxon>Euteleostomi</taxon>
        <taxon>Actinopterygii</taxon>
        <taxon>Neopterygii</taxon>
        <taxon>Teleostei</taxon>
        <taxon>Neoteleostei</taxon>
        <taxon>Acanthomorphata</taxon>
        <taxon>Holocentriformes</taxon>
        <taxon>Holocentridae</taxon>
        <taxon>Myripristis</taxon>
    </lineage>
</organism>
<evidence type="ECO:0000259" key="3">
    <source>
        <dbReference type="Pfam" id="PF21771"/>
    </source>
</evidence>
<feature type="coiled-coil region" evidence="2">
    <location>
        <begin position="304"/>
        <end position="355"/>
    </location>
</feature>
<protein>
    <submittedName>
        <fullName evidence="4">Cilia and flagella associated protein 58</fullName>
    </submittedName>
</protein>
<reference evidence="4" key="2">
    <citation type="submission" date="2025-08" db="UniProtKB">
        <authorList>
            <consortium name="Ensembl"/>
        </authorList>
    </citation>
    <scope>IDENTIFICATION</scope>
</reference>
<feature type="coiled-coil region" evidence="2">
    <location>
        <begin position="384"/>
        <end position="481"/>
    </location>
</feature>
<evidence type="ECO:0000256" key="2">
    <source>
        <dbReference type="SAM" id="Coils"/>
    </source>
</evidence>
<proteinExistence type="predicted"/>
<dbReference type="Proteomes" id="UP000472263">
    <property type="component" value="Chromosome 14"/>
</dbReference>
<evidence type="ECO:0000256" key="1">
    <source>
        <dbReference type="ARBA" id="ARBA00023054"/>
    </source>
</evidence>
<keyword evidence="1 2" id="KW-0175">Coiled coil</keyword>
<evidence type="ECO:0000313" key="4">
    <source>
        <dbReference type="Ensembl" id="ENSMMDP00005034774.1"/>
    </source>
</evidence>
<dbReference type="PANTHER" id="PTHR32083:SF0">
    <property type="entry name" value="CILIA AND FLAGELLA-ASSOCIATED PROTEIN 58"/>
    <property type="match status" value="1"/>
</dbReference>